<organism evidence="1 2">
    <name type="scientific">Tengunoibacter tsumagoiensis</name>
    <dbReference type="NCBI Taxonomy" id="2014871"/>
    <lineage>
        <taxon>Bacteria</taxon>
        <taxon>Bacillati</taxon>
        <taxon>Chloroflexota</taxon>
        <taxon>Ktedonobacteria</taxon>
        <taxon>Ktedonobacterales</taxon>
        <taxon>Dictyobacteraceae</taxon>
        <taxon>Tengunoibacter</taxon>
    </lineage>
</organism>
<keyword evidence="2" id="KW-1185">Reference proteome</keyword>
<dbReference type="AlphaFoldDB" id="A0A402A8M9"/>
<dbReference type="EMBL" id="BIFR01000002">
    <property type="protein sequence ID" value="GCE15311.1"/>
    <property type="molecule type" value="Genomic_DNA"/>
</dbReference>
<evidence type="ECO:0000313" key="1">
    <source>
        <dbReference type="EMBL" id="GCE15311.1"/>
    </source>
</evidence>
<gene>
    <name evidence="1" type="ORF">KTT_51700</name>
</gene>
<dbReference type="Proteomes" id="UP000287352">
    <property type="component" value="Unassembled WGS sequence"/>
</dbReference>
<accession>A0A402A8M9</accession>
<protein>
    <submittedName>
        <fullName evidence="1">Uncharacterized protein</fullName>
    </submittedName>
</protein>
<evidence type="ECO:0000313" key="2">
    <source>
        <dbReference type="Proteomes" id="UP000287352"/>
    </source>
</evidence>
<reference evidence="2" key="1">
    <citation type="submission" date="2018-12" db="EMBL/GenBank/DDBJ databases">
        <title>Tengunoibacter tsumagoiensis gen. nov., sp. nov., Dictyobacter kobayashii sp. nov., D. alpinus sp. nov., and D. joshuensis sp. nov. and description of Dictyobacteraceae fam. nov. within the order Ktedonobacterales isolated from Tengu-no-mugimeshi.</title>
        <authorList>
            <person name="Wang C.M."/>
            <person name="Zheng Y."/>
            <person name="Sakai Y."/>
            <person name="Toyoda A."/>
            <person name="Minakuchi Y."/>
            <person name="Abe K."/>
            <person name="Yokota A."/>
            <person name="Yabe S."/>
        </authorList>
    </citation>
    <scope>NUCLEOTIDE SEQUENCE [LARGE SCALE GENOMIC DNA]</scope>
    <source>
        <strain evidence="2">Uno3</strain>
    </source>
</reference>
<name>A0A402A8M9_9CHLR</name>
<comment type="caution">
    <text evidence="1">The sequence shown here is derived from an EMBL/GenBank/DDBJ whole genome shotgun (WGS) entry which is preliminary data.</text>
</comment>
<sequence length="68" mass="7588">MSNQNITEGDIVRYVVEDGGLDTARVRRVYDDHVQLVNQEHGYQSIGQDQILEIIGEVQPSTTGKKSS</sequence>
<dbReference type="RefSeq" id="WP_126582792.1">
    <property type="nucleotide sequence ID" value="NZ_BIFR01000002.1"/>
</dbReference>
<proteinExistence type="predicted"/>